<dbReference type="GO" id="GO:0007155">
    <property type="term" value="P:cell adhesion"/>
    <property type="evidence" value="ECO:0007669"/>
    <property type="project" value="InterPro"/>
</dbReference>
<dbReference type="Proteomes" id="UP000320791">
    <property type="component" value="Unassembled WGS sequence"/>
</dbReference>
<dbReference type="EMBL" id="VOHM01000048">
    <property type="protein sequence ID" value="TWT17019.1"/>
    <property type="molecule type" value="Genomic_DNA"/>
</dbReference>
<sequence>MGDKTGELPLIVNDTAGVVTLKWNNAFADKQETRPVAGKKFTLELPEVLFFYAPALTPGGPTGTPTPPKKMEHSNGSVVGECTFEPRKVTCQFNEEAERLWEQGTRNFKGDFSAWVTNAVPTDGAKTTETFKVGSKDVEITLPGGIIKDQSGPLTGTPWYKSANSLQDGSDAINWYFKFTGPHLKEQFAAKGINQVMDGNTPFTLVLRDIAISDPLHFPKEQSVRLRGLFNRWGFAGWTFRPQYPRT</sequence>
<dbReference type="SUPFAM" id="SSF49401">
    <property type="entry name" value="Bacterial adhesins"/>
    <property type="match status" value="1"/>
</dbReference>
<dbReference type="InterPro" id="IPR011252">
    <property type="entry name" value="Fibrogen-bd_dom1"/>
</dbReference>
<reference evidence="6 7" key="1">
    <citation type="submission" date="2019-08" db="EMBL/GenBank/DDBJ databases">
        <authorList>
            <person name="Lei W."/>
        </authorList>
    </citation>
    <scope>NUCLEOTIDE SEQUENCE [LARGE SCALE GENOMIC DNA]</scope>
    <source>
        <strain evidence="6 7">CCUG 58627</strain>
    </source>
</reference>
<gene>
    <name evidence="6" type="ORF">FRX94_12770</name>
</gene>
<dbReference type="InterPro" id="IPR008966">
    <property type="entry name" value="Adhesion_dom_sf"/>
</dbReference>
<dbReference type="Gene3D" id="2.60.40.1280">
    <property type="match status" value="1"/>
</dbReference>
<evidence type="ECO:0000256" key="1">
    <source>
        <dbReference type="ARBA" id="ARBA00004191"/>
    </source>
</evidence>
<evidence type="ECO:0000256" key="5">
    <source>
        <dbReference type="ARBA" id="ARBA00023088"/>
    </source>
</evidence>
<accession>A0A5C5TU24</accession>
<proteinExistence type="predicted"/>
<comment type="caution">
    <text evidence="6">The sequence shown here is derived from an EMBL/GenBank/DDBJ whole genome shotgun (WGS) entry which is preliminary data.</text>
</comment>
<name>A0A5C5TU24_9CORY</name>
<keyword evidence="3" id="KW-0964">Secreted</keyword>
<keyword evidence="2" id="KW-0134">Cell wall</keyword>
<keyword evidence="5" id="KW-0572">Peptidoglycan-anchor</keyword>
<evidence type="ECO:0000313" key="6">
    <source>
        <dbReference type="EMBL" id="TWT17019.1"/>
    </source>
</evidence>
<comment type="subcellular location">
    <subcellularLocation>
        <location evidence="1">Secreted</location>
        <location evidence="1">Cell wall</location>
    </subcellularLocation>
</comment>
<organism evidence="6 7">
    <name type="scientific">Corynebacterium canis</name>
    <dbReference type="NCBI Taxonomy" id="679663"/>
    <lineage>
        <taxon>Bacteria</taxon>
        <taxon>Bacillati</taxon>
        <taxon>Actinomycetota</taxon>
        <taxon>Actinomycetes</taxon>
        <taxon>Mycobacteriales</taxon>
        <taxon>Corynebacteriaceae</taxon>
        <taxon>Corynebacterium</taxon>
    </lineage>
</organism>
<evidence type="ECO:0000313" key="7">
    <source>
        <dbReference type="Proteomes" id="UP000320791"/>
    </source>
</evidence>
<dbReference type="RefSeq" id="WP_146325728.1">
    <property type="nucleotide sequence ID" value="NZ_BAABLR010000052.1"/>
</dbReference>
<keyword evidence="7" id="KW-1185">Reference proteome</keyword>
<dbReference type="AlphaFoldDB" id="A0A5C5TU24"/>
<evidence type="ECO:0000256" key="3">
    <source>
        <dbReference type="ARBA" id="ARBA00022525"/>
    </source>
</evidence>
<evidence type="ECO:0000256" key="2">
    <source>
        <dbReference type="ARBA" id="ARBA00022512"/>
    </source>
</evidence>
<protein>
    <submittedName>
        <fullName evidence="6">Uncharacterized protein</fullName>
    </submittedName>
</protein>
<keyword evidence="4" id="KW-0732">Signal</keyword>
<evidence type="ECO:0000256" key="4">
    <source>
        <dbReference type="ARBA" id="ARBA00022729"/>
    </source>
</evidence>